<keyword evidence="5 9" id="KW-1133">Transmembrane helix</keyword>
<keyword evidence="7 9" id="KW-0472">Membrane</keyword>
<dbReference type="CDD" id="cd16431">
    <property type="entry name" value="IcmE"/>
    <property type="match status" value="1"/>
</dbReference>
<keyword evidence="4 9" id="KW-0812">Transmembrane</keyword>
<feature type="region of interest" description="Disordered" evidence="8">
    <location>
        <begin position="1"/>
        <end position="27"/>
    </location>
</feature>
<protein>
    <recommendedName>
        <fullName evidence="3">Type IV secretion system protein virB10</fullName>
    </recommendedName>
</protein>
<dbReference type="AlphaFoldDB" id="A0A5N1K199"/>
<evidence type="ECO:0000256" key="2">
    <source>
        <dbReference type="ARBA" id="ARBA00010265"/>
    </source>
</evidence>
<comment type="subcellular location">
    <subcellularLocation>
        <location evidence="1">Membrane</location>
        <topology evidence="1">Single-pass membrane protein</topology>
    </subcellularLocation>
</comment>
<evidence type="ECO:0000256" key="1">
    <source>
        <dbReference type="ARBA" id="ARBA00004167"/>
    </source>
</evidence>
<dbReference type="InterPro" id="IPR049855">
    <property type="entry name" value="DotG/IcmE-like_C"/>
</dbReference>
<dbReference type="Gene3D" id="2.40.128.260">
    <property type="entry name" value="Type IV secretion system, VirB10/TraB/TrbI"/>
    <property type="match status" value="1"/>
</dbReference>
<evidence type="ECO:0000256" key="9">
    <source>
        <dbReference type="SAM" id="Phobius"/>
    </source>
</evidence>
<keyword evidence="6" id="KW-0843">Virulence</keyword>
<name>A0A5N1K199_9HYPH</name>
<organism evidence="10 11">
    <name type="scientific">Ochrobactrum quorumnocens</name>
    <dbReference type="NCBI Taxonomy" id="271865"/>
    <lineage>
        <taxon>Bacteria</taxon>
        <taxon>Pseudomonadati</taxon>
        <taxon>Pseudomonadota</taxon>
        <taxon>Alphaproteobacteria</taxon>
        <taxon>Hyphomicrobiales</taxon>
        <taxon>Brucellaceae</taxon>
        <taxon>Brucella/Ochrobactrum group</taxon>
        <taxon>Ochrobactrum</taxon>
    </lineage>
</organism>
<evidence type="ECO:0000256" key="8">
    <source>
        <dbReference type="SAM" id="MobiDB-lite"/>
    </source>
</evidence>
<comment type="caution">
    <text evidence="10">The sequence shown here is derived from an EMBL/GenBank/DDBJ whole genome shotgun (WGS) entry which is preliminary data.</text>
</comment>
<feature type="region of interest" description="Disordered" evidence="8">
    <location>
        <begin position="121"/>
        <end position="153"/>
    </location>
</feature>
<accession>A0A5N1K199</accession>
<dbReference type="InterPro" id="IPR042217">
    <property type="entry name" value="T4SS_VirB10/TrbI"/>
</dbReference>
<dbReference type="EMBL" id="VYXQ01000008">
    <property type="protein sequence ID" value="KAA9368341.1"/>
    <property type="molecule type" value="Genomic_DNA"/>
</dbReference>
<evidence type="ECO:0000256" key="6">
    <source>
        <dbReference type="ARBA" id="ARBA00023026"/>
    </source>
</evidence>
<evidence type="ECO:0000313" key="11">
    <source>
        <dbReference type="Proteomes" id="UP000327108"/>
    </source>
</evidence>
<dbReference type="InterPro" id="IPR005498">
    <property type="entry name" value="T4SS_VirB10/TraB/TrbI"/>
</dbReference>
<evidence type="ECO:0000256" key="3">
    <source>
        <dbReference type="ARBA" id="ARBA00019211"/>
    </source>
</evidence>
<reference evidence="10 11" key="1">
    <citation type="submission" date="2019-09" db="EMBL/GenBank/DDBJ databases">
        <title>Biological control of the noxious weed angled onion (Allium triquetrum) thwarted by endophytic bacteria in Victoria, Australia.</title>
        <authorList>
            <person name="Tehranchian P."/>
            <person name="Adair R.J."/>
            <person name="Van T.H."/>
            <person name="Morrison P.D."/>
            <person name="Williams H."/>
            <person name="Lawrie A.C."/>
        </authorList>
    </citation>
    <scope>NUCLEOTIDE SEQUENCE [LARGE SCALE GENOMIC DNA]</scope>
    <source>
        <strain evidence="10 11">RPTAtOch1</strain>
    </source>
</reference>
<feature type="compositionally biased region" description="Low complexity" evidence="8">
    <location>
        <begin position="142"/>
        <end position="153"/>
    </location>
</feature>
<feature type="transmembrane region" description="Helical" evidence="9">
    <location>
        <begin position="36"/>
        <end position="55"/>
    </location>
</feature>
<dbReference type="GO" id="GO:0016020">
    <property type="term" value="C:membrane"/>
    <property type="evidence" value="ECO:0007669"/>
    <property type="project" value="UniProtKB-SubCell"/>
</dbReference>
<evidence type="ECO:0000256" key="5">
    <source>
        <dbReference type="ARBA" id="ARBA00022989"/>
    </source>
</evidence>
<evidence type="ECO:0000256" key="4">
    <source>
        <dbReference type="ARBA" id="ARBA00022692"/>
    </source>
</evidence>
<gene>
    <name evidence="10" type="ORF">F3W84_10660</name>
</gene>
<evidence type="ECO:0000313" key="10">
    <source>
        <dbReference type="EMBL" id="KAA9368341.1"/>
    </source>
</evidence>
<dbReference type="Proteomes" id="UP000327108">
    <property type="component" value="Unassembled WGS sequence"/>
</dbReference>
<evidence type="ECO:0000256" key="7">
    <source>
        <dbReference type="ARBA" id="ARBA00023136"/>
    </source>
</evidence>
<sequence>MTDQSAEPDQGQKSEQPEGGLHAMVIRGQRRRRRRTILACICAVAMLSAIGLTLFKSWHNAQLETSHISRPPSLDSTPAGPQLVESPRYKQSLDIVNQRDAKAAAKQGKSFVATPDEALRDIDEQPKPQPAFRKPIAPAPAAPNNEPALDPLPQIRREPVATPRPATADYGRIHQLASLIANQAALYQKGRQAAGSSNIIILKEELYHSPAQRRQQRASERQQVTNAALRAIAGQTAIHAGQVSFARIITSTDSDTAGPVVAEITQQGPLYRARLIGRFKENATRSALIVEFDRLVFADGTQTSVSAYAVDASSGALGVRSDIDHRYFLRYAPLLAASFIEGLGSTLSNSGNRVLFGPQYAIATQDAPQLQQGLYAGAGKAGQRMAQDIEGLVPKGPLVKLEAGSLIGVLFLETVMRSQSAQGSQEEAMP</sequence>
<proteinExistence type="inferred from homology"/>
<comment type="similarity">
    <text evidence="2">Belongs to the TrbI/VirB10 family.</text>
</comment>
<dbReference type="Pfam" id="PF03743">
    <property type="entry name" value="TrbI"/>
    <property type="match status" value="1"/>
</dbReference>
<keyword evidence="11" id="KW-1185">Reference proteome</keyword>